<evidence type="ECO:0000313" key="9">
    <source>
        <dbReference type="Proteomes" id="UP000605846"/>
    </source>
</evidence>
<gene>
    <name evidence="8" type="primary">SUDS3</name>
    <name evidence="8" type="ORF">EC973_005682</name>
</gene>
<comment type="caution">
    <text evidence="8">The sequence shown here is derived from an EMBL/GenBank/DDBJ whole genome shotgun (WGS) entry which is preliminary data.</text>
</comment>
<feature type="compositionally biased region" description="Polar residues" evidence="7">
    <location>
        <begin position="325"/>
        <end position="337"/>
    </location>
</feature>
<dbReference type="GO" id="GO:0005654">
    <property type="term" value="C:nucleoplasm"/>
    <property type="evidence" value="ECO:0007669"/>
    <property type="project" value="UniProtKB-ARBA"/>
</dbReference>
<dbReference type="Proteomes" id="UP000605846">
    <property type="component" value="Unassembled WGS sequence"/>
</dbReference>
<dbReference type="AlphaFoldDB" id="A0A8H7BRX2"/>
<keyword evidence="4" id="KW-0804">Transcription</keyword>
<evidence type="ECO:0000256" key="4">
    <source>
        <dbReference type="ARBA" id="ARBA00023163"/>
    </source>
</evidence>
<dbReference type="EMBL" id="JABAYA010000033">
    <property type="protein sequence ID" value="KAF7728645.1"/>
    <property type="molecule type" value="Genomic_DNA"/>
</dbReference>
<keyword evidence="3" id="KW-0805">Transcription regulation</keyword>
<name>A0A8H7BRX2_9FUNG</name>
<evidence type="ECO:0000256" key="3">
    <source>
        <dbReference type="ARBA" id="ARBA00023015"/>
    </source>
</evidence>
<evidence type="ECO:0000256" key="2">
    <source>
        <dbReference type="ARBA" id="ARBA00022491"/>
    </source>
</evidence>
<keyword evidence="9" id="KW-1185">Reference proteome</keyword>
<proteinExistence type="predicted"/>
<dbReference type="Pfam" id="PF08598">
    <property type="entry name" value="Sds3"/>
    <property type="match status" value="1"/>
</dbReference>
<feature type="compositionally biased region" description="Low complexity" evidence="7">
    <location>
        <begin position="42"/>
        <end position="81"/>
    </location>
</feature>
<feature type="coiled-coil region" evidence="6">
    <location>
        <begin position="235"/>
        <end position="266"/>
    </location>
</feature>
<dbReference type="InterPro" id="IPR013907">
    <property type="entry name" value="Sds3"/>
</dbReference>
<evidence type="ECO:0000256" key="1">
    <source>
        <dbReference type="ARBA" id="ARBA00004123"/>
    </source>
</evidence>
<dbReference type="PANTHER" id="PTHR21964">
    <property type="entry name" value="BREAST CANCER METASTASIS-SUPPRESSOR 1"/>
    <property type="match status" value="1"/>
</dbReference>
<keyword evidence="2" id="KW-0678">Repressor</keyword>
<evidence type="ECO:0000256" key="7">
    <source>
        <dbReference type="SAM" id="MobiDB-lite"/>
    </source>
</evidence>
<evidence type="ECO:0000256" key="5">
    <source>
        <dbReference type="ARBA" id="ARBA00023242"/>
    </source>
</evidence>
<feature type="region of interest" description="Disordered" evidence="7">
    <location>
        <begin position="1"/>
        <end position="145"/>
    </location>
</feature>
<dbReference type="SMART" id="SM01401">
    <property type="entry name" value="Sds3"/>
    <property type="match status" value="1"/>
</dbReference>
<keyword evidence="5" id="KW-0539">Nucleus</keyword>
<protein>
    <submittedName>
        <fullName evidence="8">Sin3 histone deacetylase corepressor complex component SDS3</fullName>
    </submittedName>
</protein>
<comment type="subcellular location">
    <subcellularLocation>
        <location evidence="1">Nucleus</location>
    </subcellularLocation>
</comment>
<feature type="region of interest" description="Disordered" evidence="7">
    <location>
        <begin position="301"/>
        <end position="369"/>
    </location>
</feature>
<accession>A0A8H7BRX2</accession>
<reference evidence="8" key="1">
    <citation type="submission" date="2020-01" db="EMBL/GenBank/DDBJ databases">
        <title>Genome Sequencing of Three Apophysomyces-Like Fungal Strains Confirms a Novel Fungal Genus in the Mucoromycota with divergent Burkholderia-like Endosymbiotic Bacteria.</title>
        <authorList>
            <person name="Stajich J.E."/>
            <person name="Macias A.M."/>
            <person name="Carter-House D."/>
            <person name="Lovett B."/>
            <person name="Kasson L.R."/>
            <person name="Berry K."/>
            <person name="Grigoriev I."/>
            <person name="Chang Y."/>
            <person name="Spatafora J."/>
            <person name="Kasson M.T."/>
        </authorList>
    </citation>
    <scope>NUCLEOTIDE SEQUENCE</scope>
    <source>
        <strain evidence="8">NRRL A-21654</strain>
    </source>
</reference>
<evidence type="ECO:0000313" key="8">
    <source>
        <dbReference type="EMBL" id="KAF7728645.1"/>
    </source>
</evidence>
<feature type="coiled-coil region" evidence="6">
    <location>
        <begin position="173"/>
        <end position="200"/>
    </location>
</feature>
<dbReference type="OrthoDB" id="70376at2759"/>
<evidence type="ECO:0000256" key="6">
    <source>
        <dbReference type="SAM" id="Coils"/>
    </source>
</evidence>
<organism evidence="8 9">
    <name type="scientific">Apophysomyces ossiformis</name>
    <dbReference type="NCBI Taxonomy" id="679940"/>
    <lineage>
        <taxon>Eukaryota</taxon>
        <taxon>Fungi</taxon>
        <taxon>Fungi incertae sedis</taxon>
        <taxon>Mucoromycota</taxon>
        <taxon>Mucoromycotina</taxon>
        <taxon>Mucoromycetes</taxon>
        <taxon>Mucorales</taxon>
        <taxon>Mucorineae</taxon>
        <taxon>Mucoraceae</taxon>
        <taxon>Apophysomyces</taxon>
    </lineage>
</organism>
<dbReference type="GO" id="GO:0010468">
    <property type="term" value="P:regulation of gene expression"/>
    <property type="evidence" value="ECO:0007669"/>
    <property type="project" value="UniProtKB-ARBA"/>
</dbReference>
<sequence>MLPQFGYIVAQAGADSRPPPPPALPPLSKHSPFAYPPPPPSVSHEPAASSSSSGPISYTPYYARQASPLPTSSSSSSSVAILPPPPPTYGAGDYYAKSVDTRPQPWQTESYRASPPTWYTPQPYFDPPPSSDDPYHSQYGSRWHDESPIDELNETQMYRRLREYNDLMTWMDNEFWEQSEEIYREKLQSLQEELRHIQEGTHSGFKEVLSDLEHKREQTIADAKCFMEYQLTFAEQQYDQDMATVEDEYENERRNLHDTLMTAMEERRKQIKEDKDEGITDIEELFREAYSRVSHRRTLRKRTPFDKLSNGTSTRPEATRRRQVRTSSPHNINAQPTSKEEEELESDFMSMKGILPARRLNASGTTSRR</sequence>
<keyword evidence="6" id="KW-0175">Coiled coil</keyword>